<feature type="transmembrane region" description="Helical" evidence="7">
    <location>
        <begin position="296"/>
        <end position="315"/>
    </location>
</feature>
<evidence type="ECO:0000256" key="1">
    <source>
        <dbReference type="ARBA" id="ARBA00004141"/>
    </source>
</evidence>
<gene>
    <name evidence="9" type="ORF">LTR84_008146</name>
</gene>
<evidence type="ECO:0000313" key="10">
    <source>
        <dbReference type="Proteomes" id="UP001358417"/>
    </source>
</evidence>
<feature type="region of interest" description="Disordered" evidence="6">
    <location>
        <begin position="1"/>
        <end position="37"/>
    </location>
</feature>
<feature type="domain" description="Major facilitator superfamily (MFS) profile" evidence="8">
    <location>
        <begin position="63"/>
        <end position="581"/>
    </location>
</feature>
<dbReference type="GO" id="GO:0022857">
    <property type="term" value="F:transmembrane transporter activity"/>
    <property type="evidence" value="ECO:0007669"/>
    <property type="project" value="InterPro"/>
</dbReference>
<accession>A0AAV9NQZ2</accession>
<evidence type="ECO:0000256" key="4">
    <source>
        <dbReference type="ARBA" id="ARBA00022989"/>
    </source>
</evidence>
<dbReference type="GO" id="GO:0005886">
    <property type="term" value="C:plasma membrane"/>
    <property type="evidence" value="ECO:0007669"/>
    <property type="project" value="TreeGrafter"/>
</dbReference>
<keyword evidence="5 7" id="KW-0472">Membrane</keyword>
<feature type="transmembrane region" description="Helical" evidence="7">
    <location>
        <begin position="432"/>
        <end position="453"/>
    </location>
</feature>
<dbReference type="Gene3D" id="1.20.1250.20">
    <property type="entry name" value="MFS general substrate transporter like domains"/>
    <property type="match status" value="1"/>
</dbReference>
<comment type="caution">
    <text evidence="9">The sequence shown here is derived from an EMBL/GenBank/DDBJ whole genome shotgun (WGS) entry which is preliminary data.</text>
</comment>
<feature type="transmembrane region" description="Helical" evidence="7">
    <location>
        <begin position="263"/>
        <end position="284"/>
    </location>
</feature>
<feature type="transmembrane region" description="Helical" evidence="7">
    <location>
        <begin position="499"/>
        <end position="522"/>
    </location>
</feature>
<evidence type="ECO:0000256" key="2">
    <source>
        <dbReference type="ARBA" id="ARBA00022448"/>
    </source>
</evidence>
<dbReference type="CDD" id="cd06179">
    <property type="entry name" value="MFS_TRI12_like"/>
    <property type="match status" value="1"/>
</dbReference>
<evidence type="ECO:0000259" key="8">
    <source>
        <dbReference type="PROSITE" id="PS50850"/>
    </source>
</evidence>
<dbReference type="Proteomes" id="UP001358417">
    <property type="component" value="Unassembled WGS sequence"/>
</dbReference>
<feature type="compositionally biased region" description="Basic and acidic residues" evidence="6">
    <location>
        <begin position="1"/>
        <end position="12"/>
    </location>
</feature>
<feature type="transmembrane region" description="Helical" evidence="7">
    <location>
        <begin position="529"/>
        <end position="552"/>
    </location>
</feature>
<dbReference type="InterPro" id="IPR010573">
    <property type="entry name" value="MFS_Str1/Tri12-like"/>
</dbReference>
<proteinExistence type="predicted"/>
<dbReference type="EMBL" id="JAVRRD010000003">
    <property type="protein sequence ID" value="KAK5061602.1"/>
    <property type="molecule type" value="Genomic_DNA"/>
</dbReference>
<dbReference type="InterPro" id="IPR036259">
    <property type="entry name" value="MFS_trans_sf"/>
</dbReference>
<keyword evidence="10" id="KW-1185">Reference proteome</keyword>
<dbReference type="GeneID" id="89976311"/>
<dbReference type="PANTHER" id="PTHR23501:SF195">
    <property type="entry name" value="PEP5"/>
    <property type="match status" value="1"/>
</dbReference>
<evidence type="ECO:0000256" key="5">
    <source>
        <dbReference type="ARBA" id="ARBA00023136"/>
    </source>
</evidence>
<dbReference type="Pfam" id="PF06609">
    <property type="entry name" value="TRI12"/>
    <property type="match status" value="1"/>
</dbReference>
<dbReference type="SUPFAM" id="SSF103473">
    <property type="entry name" value="MFS general substrate transporter"/>
    <property type="match status" value="1"/>
</dbReference>
<feature type="transmembrane region" description="Helical" evidence="7">
    <location>
        <begin position="223"/>
        <end position="242"/>
    </location>
</feature>
<feature type="transmembrane region" description="Helical" evidence="7">
    <location>
        <begin position="156"/>
        <end position="176"/>
    </location>
</feature>
<reference evidence="9 10" key="1">
    <citation type="submission" date="2023-08" db="EMBL/GenBank/DDBJ databases">
        <title>Black Yeasts Isolated from many extreme environments.</title>
        <authorList>
            <person name="Coleine C."/>
            <person name="Stajich J.E."/>
            <person name="Selbmann L."/>
        </authorList>
    </citation>
    <scope>NUCLEOTIDE SEQUENCE [LARGE SCALE GENOMIC DNA]</scope>
    <source>
        <strain evidence="9 10">CCFEE 5792</strain>
    </source>
</reference>
<protein>
    <recommendedName>
        <fullName evidence="8">Major facilitator superfamily (MFS) profile domain-containing protein</fullName>
    </recommendedName>
</protein>
<keyword evidence="3 7" id="KW-0812">Transmembrane</keyword>
<evidence type="ECO:0000256" key="7">
    <source>
        <dbReference type="SAM" id="Phobius"/>
    </source>
</evidence>
<keyword evidence="4 7" id="KW-1133">Transmembrane helix</keyword>
<evidence type="ECO:0000256" key="3">
    <source>
        <dbReference type="ARBA" id="ARBA00022692"/>
    </source>
</evidence>
<evidence type="ECO:0000313" key="9">
    <source>
        <dbReference type="EMBL" id="KAK5061602.1"/>
    </source>
</evidence>
<organism evidence="9 10">
    <name type="scientific">Exophiala bonariae</name>
    <dbReference type="NCBI Taxonomy" id="1690606"/>
    <lineage>
        <taxon>Eukaryota</taxon>
        <taxon>Fungi</taxon>
        <taxon>Dikarya</taxon>
        <taxon>Ascomycota</taxon>
        <taxon>Pezizomycotina</taxon>
        <taxon>Eurotiomycetes</taxon>
        <taxon>Chaetothyriomycetidae</taxon>
        <taxon>Chaetothyriales</taxon>
        <taxon>Herpotrichiellaceae</taxon>
        <taxon>Exophiala</taxon>
    </lineage>
</organism>
<dbReference type="AlphaFoldDB" id="A0AAV9NQZ2"/>
<feature type="transmembrane region" description="Helical" evidence="7">
    <location>
        <begin position="188"/>
        <end position="211"/>
    </location>
</feature>
<keyword evidence="2" id="KW-0813">Transport</keyword>
<dbReference type="PANTHER" id="PTHR23501">
    <property type="entry name" value="MAJOR FACILITATOR SUPERFAMILY"/>
    <property type="match status" value="1"/>
</dbReference>
<feature type="compositionally biased region" description="Basic and acidic residues" evidence="6">
    <location>
        <begin position="26"/>
        <end position="37"/>
    </location>
</feature>
<feature type="transmembrane region" description="Helical" evidence="7">
    <location>
        <begin position="379"/>
        <end position="395"/>
    </location>
</feature>
<feature type="transmembrane region" description="Helical" evidence="7">
    <location>
        <begin position="336"/>
        <end position="359"/>
    </location>
</feature>
<feature type="transmembrane region" description="Helical" evidence="7">
    <location>
        <begin position="132"/>
        <end position="150"/>
    </location>
</feature>
<sequence>MATDNTAERAVNKELGTTVPVQALSTDDKQDYSTNEKHLEQTPDEVNLSYNDDEEEPELHMRTWLALGAMWLLNYVQVVALQGPPAVLDWIGKDLASPETQTWVPNSLSLAQAVLGPVISSASDTFQARKTLLVGSCVVSFVGAAIAPGSNSMGRLIAAQTLIGFGFAAVPLAYCVPSEILPRKWRPIIQACINIAAACGAISGPLIIGALTKSNPHTGWRNFFWIQMAFWGITAIGIFFGYRPPKRHTRLDHLSFWQKLGHLDLPGCGLLTTGLTLFLTGLNLGGNLYAWTNARTLSTLIIGLVILIGFGVYEWKGTKTGILNHELFRGGKNRGRTFAICVALIFIEGIMLFSYIVFYPVMTSSLFETDPFLLVARSQPYWVAGLFATVLWGTLSTKFRTIREPLFVGYLLFTAGIVGLATIEPGHQLNQLMFSALAGIGFGSPLILIITGVQLSTPHSLIATATAVTTSSRAVAATVFTAIYAATLTSGLTSKIPNYVAAAGGRAGLPASSIPAFVGALATNDPEALAAVPGISPSIIALGVAALQQAFADSLRNIYIIAAVFGVVACIACCFLGDMRKTMNYHVDAPVEDLHAKHAHNTGDRAA</sequence>
<evidence type="ECO:0000256" key="6">
    <source>
        <dbReference type="SAM" id="MobiDB-lite"/>
    </source>
</evidence>
<name>A0AAV9NQZ2_9EURO</name>
<dbReference type="InterPro" id="IPR053791">
    <property type="entry name" value="MFS_Tri12-like"/>
</dbReference>
<dbReference type="InterPro" id="IPR020846">
    <property type="entry name" value="MFS_dom"/>
</dbReference>
<feature type="transmembrane region" description="Helical" evidence="7">
    <location>
        <begin position="407"/>
        <end position="426"/>
    </location>
</feature>
<feature type="transmembrane region" description="Helical" evidence="7">
    <location>
        <begin position="558"/>
        <end position="577"/>
    </location>
</feature>
<dbReference type="PROSITE" id="PS50850">
    <property type="entry name" value="MFS"/>
    <property type="match status" value="1"/>
</dbReference>
<comment type="subcellular location">
    <subcellularLocation>
        <location evidence="1">Membrane</location>
        <topology evidence="1">Multi-pass membrane protein</topology>
    </subcellularLocation>
</comment>
<dbReference type="RefSeq" id="XP_064710699.1">
    <property type="nucleotide sequence ID" value="XM_064851696.1"/>
</dbReference>